<dbReference type="AlphaFoldDB" id="A0A1C7MZN8"/>
<accession>A0A1C7MZN8</accession>
<dbReference type="Proteomes" id="UP000093000">
    <property type="component" value="Unassembled WGS sequence"/>
</dbReference>
<proteinExistence type="predicted"/>
<evidence type="ECO:0000256" key="1">
    <source>
        <dbReference type="SAM" id="SignalP"/>
    </source>
</evidence>
<dbReference type="OrthoDB" id="2224659at2759"/>
<keyword evidence="3" id="KW-1185">Reference proteome</keyword>
<feature type="signal peptide" evidence="1">
    <location>
        <begin position="1"/>
        <end position="18"/>
    </location>
</feature>
<sequence length="79" mass="8925">MRFTSIIVFAALIAVAWTLPAPQQEAPRRKISANPDSLLSQPDLNGYSIEKNFIRTNKEESPFVRIDETDESDAFIKNT</sequence>
<feature type="chain" id="PRO_5008889381" evidence="1">
    <location>
        <begin position="19"/>
        <end position="79"/>
    </location>
</feature>
<comment type="caution">
    <text evidence="2">The sequence shown here is derived from an EMBL/GenBank/DDBJ whole genome shotgun (WGS) entry which is preliminary data.</text>
</comment>
<gene>
    <name evidence="2" type="ORF">A0J61_09584</name>
</gene>
<evidence type="ECO:0000313" key="2">
    <source>
        <dbReference type="EMBL" id="OBZ82365.1"/>
    </source>
</evidence>
<dbReference type="InParanoid" id="A0A1C7MZN8"/>
<dbReference type="EMBL" id="LUGH01000884">
    <property type="protein sequence ID" value="OBZ82365.1"/>
    <property type="molecule type" value="Genomic_DNA"/>
</dbReference>
<reference evidence="2 3" key="1">
    <citation type="submission" date="2016-03" db="EMBL/GenBank/DDBJ databases">
        <title>Choanephora cucurbitarum.</title>
        <authorList>
            <person name="Min B."/>
            <person name="Park H."/>
            <person name="Park J.-H."/>
            <person name="Shin H.-D."/>
            <person name="Choi I.-G."/>
        </authorList>
    </citation>
    <scope>NUCLEOTIDE SEQUENCE [LARGE SCALE GENOMIC DNA]</scope>
    <source>
        <strain evidence="2 3">KUS-F28377</strain>
    </source>
</reference>
<organism evidence="2 3">
    <name type="scientific">Choanephora cucurbitarum</name>
    <dbReference type="NCBI Taxonomy" id="101091"/>
    <lineage>
        <taxon>Eukaryota</taxon>
        <taxon>Fungi</taxon>
        <taxon>Fungi incertae sedis</taxon>
        <taxon>Mucoromycota</taxon>
        <taxon>Mucoromycotina</taxon>
        <taxon>Mucoromycetes</taxon>
        <taxon>Mucorales</taxon>
        <taxon>Mucorineae</taxon>
        <taxon>Choanephoraceae</taxon>
        <taxon>Choanephoroideae</taxon>
        <taxon>Choanephora</taxon>
    </lineage>
</organism>
<evidence type="ECO:0000313" key="3">
    <source>
        <dbReference type="Proteomes" id="UP000093000"/>
    </source>
</evidence>
<keyword evidence="1" id="KW-0732">Signal</keyword>
<protein>
    <submittedName>
        <fullName evidence="2">Uncharacterized protein</fullName>
    </submittedName>
</protein>
<name>A0A1C7MZN8_9FUNG</name>